<dbReference type="EMBL" id="JALKCG010000007">
    <property type="protein sequence ID" value="MCK0209443.1"/>
    <property type="molecule type" value="Genomic_DNA"/>
</dbReference>
<reference evidence="3 4" key="1">
    <citation type="submission" date="2022-04" db="EMBL/GenBank/DDBJ databases">
        <authorList>
            <person name="Grouzdev D.S."/>
            <person name="Pantiukh K.S."/>
            <person name="Krutkina M.S."/>
        </authorList>
    </citation>
    <scope>NUCLEOTIDE SEQUENCE [LARGE SCALE GENOMIC DNA]</scope>
    <source>
        <strain evidence="3 4">Jip08</strain>
    </source>
</reference>
<protein>
    <submittedName>
        <fullName evidence="3">Uncharacterized protein</fullName>
    </submittedName>
</protein>
<accession>A0ABT0DQ80</accession>
<keyword evidence="2" id="KW-1133">Transmembrane helix</keyword>
<organism evidence="3 4">
    <name type="scientific">Ancylobacter koreensis</name>
    <dbReference type="NCBI Taxonomy" id="266121"/>
    <lineage>
        <taxon>Bacteria</taxon>
        <taxon>Pseudomonadati</taxon>
        <taxon>Pseudomonadota</taxon>
        <taxon>Alphaproteobacteria</taxon>
        <taxon>Hyphomicrobiales</taxon>
        <taxon>Xanthobacteraceae</taxon>
        <taxon>Ancylobacter</taxon>
    </lineage>
</organism>
<feature type="region of interest" description="Disordered" evidence="1">
    <location>
        <begin position="64"/>
        <end position="85"/>
    </location>
</feature>
<keyword evidence="4" id="KW-1185">Reference proteome</keyword>
<feature type="transmembrane region" description="Helical" evidence="2">
    <location>
        <begin position="28"/>
        <end position="47"/>
    </location>
</feature>
<sequence length="85" mass="9216">MLETLFVIGFVLIPLAVAVVLILYRARFLVVGLAGIVLVLVLIWMVLKASDIVERSFEPREPALSMPGNCPEAVQGQGAPPDCRL</sequence>
<reference evidence="4" key="2">
    <citation type="submission" date="2023-07" db="EMBL/GenBank/DDBJ databases">
        <title>Ancylobacter moscoviensis sp. nov., facultatively methylotrophic bacteria from activated sludge and the reclassification of Starkeya novella (Starkey 1934) Kelly et al. 2000 as Ancylobacter novellus comb. nov., Starkeya koreensis Im et al. 2006 as Ancylobacter koreensis comb.nov., Angulomicrobium tetraedrale Vasil'eva et al. 1986 as Ancylobacter tetraedralis comb. nov., Angulomicrobium amanitiforme Fritz et al. 2004 as Ancylobacter amanitiformis comb. nov. and Methylorhabdus multivorans Doronina et al. 1996 as Ancylobacter multivorans comb. nov. and emended description of the genus Ancylobacter.</title>
        <authorList>
            <person name="Doronina N."/>
            <person name="Chemodurova A."/>
            <person name="Grouzdev D."/>
            <person name="Koziaeva V."/>
            <person name="Shi W."/>
            <person name="Wu L."/>
            <person name="Kaparullina E."/>
        </authorList>
    </citation>
    <scope>NUCLEOTIDE SEQUENCE [LARGE SCALE GENOMIC DNA]</scope>
    <source>
        <strain evidence="4">Jip08</strain>
    </source>
</reference>
<evidence type="ECO:0000256" key="2">
    <source>
        <dbReference type="SAM" id="Phobius"/>
    </source>
</evidence>
<keyword evidence="2" id="KW-0472">Membrane</keyword>
<gene>
    <name evidence="3" type="ORF">MWN33_15520</name>
</gene>
<dbReference type="Proteomes" id="UP001202867">
    <property type="component" value="Unassembled WGS sequence"/>
</dbReference>
<evidence type="ECO:0000313" key="3">
    <source>
        <dbReference type="EMBL" id="MCK0209443.1"/>
    </source>
</evidence>
<proteinExistence type="predicted"/>
<keyword evidence="2" id="KW-0812">Transmembrane</keyword>
<comment type="caution">
    <text evidence="3">The sequence shown here is derived from an EMBL/GenBank/DDBJ whole genome shotgun (WGS) entry which is preliminary data.</text>
</comment>
<evidence type="ECO:0000256" key="1">
    <source>
        <dbReference type="SAM" id="MobiDB-lite"/>
    </source>
</evidence>
<name>A0ABT0DQ80_9HYPH</name>
<dbReference type="RefSeq" id="WP_247201953.1">
    <property type="nucleotide sequence ID" value="NZ_JALKCG010000007.1"/>
</dbReference>
<evidence type="ECO:0000313" key="4">
    <source>
        <dbReference type="Proteomes" id="UP001202867"/>
    </source>
</evidence>